<feature type="transmembrane region" description="Helical" evidence="5">
    <location>
        <begin position="206"/>
        <end position="225"/>
    </location>
</feature>
<feature type="transmembrane region" description="Helical" evidence="5">
    <location>
        <begin position="167"/>
        <end position="186"/>
    </location>
</feature>
<dbReference type="GO" id="GO:0016020">
    <property type="term" value="C:membrane"/>
    <property type="evidence" value="ECO:0007669"/>
    <property type="project" value="UniProtKB-SubCell"/>
</dbReference>
<feature type="transmembrane region" description="Helical" evidence="5">
    <location>
        <begin position="45"/>
        <end position="65"/>
    </location>
</feature>
<sequence>MFYVVLGIFLAITSTITDLCGKQLIRFSTLLEQRGALARARTSLIAGIVVSAVAGPLLDLGAYAVAPASLLAPFASMDVIWNAGLAPWLLNEKLTRPRCMAIVLVFIGTLIAGIFGPHEDRHYTYEDVEELVVSLRTPIYLAVLFGGILLSTTVLSRRPKGDPIRGIALGMLAGSLSGNMFCVKLLMELVQISYRTSWESVWGSWLPYPLLIGAVFFAVSNLFFLTKGMREYQALFMVTVFEGAGMVTNAVSASIILLECDDMEWWRVFLYAFGLCTICCGMAVLCRSEFKAVKEDSLQDDNTCFSAREGEDAKDLGLGATTTTTTTTKITATINADIEESKLDEQSRIGNCSKSKTSVSL</sequence>
<dbReference type="OMA" id="HAPHETQ"/>
<evidence type="ECO:0000256" key="4">
    <source>
        <dbReference type="ARBA" id="ARBA00023136"/>
    </source>
</evidence>
<dbReference type="InterPro" id="IPR037185">
    <property type="entry name" value="EmrE-like"/>
</dbReference>
<gene>
    <name evidence="6" type="ORF">PGLA1383_LOCUS20949</name>
    <name evidence="7" type="ORF">PGLA2088_LOCUS30295</name>
</gene>
<keyword evidence="2 5" id="KW-0812">Transmembrane</keyword>
<evidence type="ECO:0000256" key="3">
    <source>
        <dbReference type="ARBA" id="ARBA00022989"/>
    </source>
</evidence>
<keyword evidence="4 5" id="KW-0472">Membrane</keyword>
<accession>A0A813EQW5</accession>
<comment type="caution">
    <text evidence="6">The sequence shown here is derived from an EMBL/GenBank/DDBJ whole genome shotgun (WGS) entry which is preliminary data.</text>
</comment>
<evidence type="ECO:0000256" key="5">
    <source>
        <dbReference type="SAM" id="Phobius"/>
    </source>
</evidence>
<feature type="transmembrane region" description="Helical" evidence="5">
    <location>
        <begin position="268"/>
        <end position="286"/>
    </location>
</feature>
<evidence type="ECO:0000313" key="6">
    <source>
        <dbReference type="EMBL" id="CAE8602712.1"/>
    </source>
</evidence>
<dbReference type="PANTHER" id="PTHR12570">
    <property type="match status" value="1"/>
</dbReference>
<comment type="subcellular location">
    <subcellularLocation>
        <location evidence="1">Membrane</location>
        <topology evidence="1">Multi-pass membrane protein</topology>
    </subcellularLocation>
</comment>
<dbReference type="Proteomes" id="UP000626109">
    <property type="component" value="Unassembled WGS sequence"/>
</dbReference>
<dbReference type="AlphaFoldDB" id="A0A813EQW5"/>
<feature type="transmembrane region" description="Helical" evidence="5">
    <location>
        <begin position="137"/>
        <end position="155"/>
    </location>
</feature>
<dbReference type="SUPFAM" id="SSF103481">
    <property type="entry name" value="Multidrug resistance efflux transporter EmrE"/>
    <property type="match status" value="1"/>
</dbReference>
<reference evidence="6" key="1">
    <citation type="submission" date="2021-02" db="EMBL/GenBank/DDBJ databases">
        <authorList>
            <person name="Dougan E. K."/>
            <person name="Rhodes N."/>
            <person name="Thang M."/>
            <person name="Chan C."/>
        </authorList>
    </citation>
    <scope>NUCLEOTIDE SEQUENCE</scope>
</reference>
<dbReference type="OrthoDB" id="165382at2759"/>
<dbReference type="PANTHER" id="PTHR12570:SF9">
    <property type="entry name" value="MAGNESIUM TRANSPORTER NIPA8-RELATED"/>
    <property type="match status" value="1"/>
</dbReference>
<dbReference type="GO" id="GO:0015095">
    <property type="term" value="F:magnesium ion transmembrane transporter activity"/>
    <property type="evidence" value="ECO:0007669"/>
    <property type="project" value="InterPro"/>
</dbReference>
<dbReference type="InterPro" id="IPR008521">
    <property type="entry name" value="Mg_trans_NIPA"/>
</dbReference>
<name>A0A813EQW5_POLGL</name>
<organism evidence="6 8">
    <name type="scientific">Polarella glacialis</name>
    <name type="common">Dinoflagellate</name>
    <dbReference type="NCBI Taxonomy" id="89957"/>
    <lineage>
        <taxon>Eukaryota</taxon>
        <taxon>Sar</taxon>
        <taxon>Alveolata</taxon>
        <taxon>Dinophyceae</taxon>
        <taxon>Suessiales</taxon>
        <taxon>Suessiaceae</taxon>
        <taxon>Polarella</taxon>
    </lineage>
</organism>
<evidence type="ECO:0000313" key="7">
    <source>
        <dbReference type="EMBL" id="CAE8697412.1"/>
    </source>
</evidence>
<evidence type="ECO:0008006" key="9">
    <source>
        <dbReference type="Google" id="ProtNLM"/>
    </source>
</evidence>
<keyword evidence="3 5" id="KW-1133">Transmembrane helix</keyword>
<proteinExistence type="predicted"/>
<protein>
    <recommendedName>
        <fullName evidence="9">Magnesium transporter</fullName>
    </recommendedName>
</protein>
<dbReference type="Pfam" id="PF05653">
    <property type="entry name" value="Mg_trans_NIPA"/>
    <property type="match status" value="1"/>
</dbReference>
<evidence type="ECO:0000256" key="1">
    <source>
        <dbReference type="ARBA" id="ARBA00004141"/>
    </source>
</evidence>
<keyword evidence="8" id="KW-1185">Reference proteome</keyword>
<feature type="transmembrane region" description="Helical" evidence="5">
    <location>
        <begin position="99"/>
        <end position="117"/>
    </location>
</feature>
<dbReference type="EMBL" id="CAJNNW010028737">
    <property type="protein sequence ID" value="CAE8697412.1"/>
    <property type="molecule type" value="Genomic_DNA"/>
</dbReference>
<dbReference type="EMBL" id="CAJNNV010014569">
    <property type="protein sequence ID" value="CAE8602712.1"/>
    <property type="molecule type" value="Genomic_DNA"/>
</dbReference>
<feature type="transmembrane region" description="Helical" evidence="5">
    <location>
        <begin position="71"/>
        <end position="90"/>
    </location>
</feature>
<evidence type="ECO:0000313" key="8">
    <source>
        <dbReference type="Proteomes" id="UP000654075"/>
    </source>
</evidence>
<feature type="transmembrane region" description="Helical" evidence="5">
    <location>
        <begin position="234"/>
        <end position="256"/>
    </location>
</feature>
<evidence type="ECO:0000256" key="2">
    <source>
        <dbReference type="ARBA" id="ARBA00022692"/>
    </source>
</evidence>
<dbReference type="Proteomes" id="UP000654075">
    <property type="component" value="Unassembled WGS sequence"/>
</dbReference>